<organism evidence="2 3">
    <name type="scientific">Vallitalea longa</name>
    <dbReference type="NCBI Taxonomy" id="2936439"/>
    <lineage>
        <taxon>Bacteria</taxon>
        <taxon>Bacillati</taxon>
        <taxon>Bacillota</taxon>
        <taxon>Clostridia</taxon>
        <taxon>Lachnospirales</taxon>
        <taxon>Vallitaleaceae</taxon>
        <taxon>Vallitalea</taxon>
    </lineage>
</organism>
<name>A0A9W6DEN4_9FIRM</name>
<reference evidence="2" key="1">
    <citation type="submission" date="2022-06" db="EMBL/GenBank/DDBJ databases">
        <title>Vallitalea longa sp. nov., an anaerobic bacterium isolated from marine sediment.</title>
        <authorList>
            <person name="Hirano S."/>
            <person name="Terahara T."/>
            <person name="Mori K."/>
            <person name="Hamada M."/>
            <person name="Matsumoto R."/>
            <person name="Kobayashi T."/>
        </authorList>
    </citation>
    <scope>NUCLEOTIDE SEQUENCE</scope>
    <source>
        <strain evidence="2">SH18-1</strain>
    </source>
</reference>
<dbReference type="RefSeq" id="WP_281813137.1">
    <property type="nucleotide sequence ID" value="NZ_BRLB01000001.1"/>
</dbReference>
<gene>
    <name evidence="2" type="ORF">SH1V18_11170</name>
</gene>
<accession>A0A9W6DEN4</accession>
<sequence>MHTDDMIDIVTTIVILAIFIPITFKLAQPFYKGELGGFGIQIEKTALQTQGELLPNKITFTPDDVLLMLAVQDEYFPKPKVIEINDSDRTVGTVINIDDAFFINKGTALKSAFLALPSNKKTNMKIKLHVREYKEGYKDYNLRKWVINRE</sequence>
<feature type="transmembrane region" description="Helical" evidence="1">
    <location>
        <begin position="6"/>
        <end position="24"/>
    </location>
</feature>
<comment type="caution">
    <text evidence="2">The sequence shown here is derived from an EMBL/GenBank/DDBJ whole genome shotgun (WGS) entry which is preliminary data.</text>
</comment>
<evidence type="ECO:0000313" key="2">
    <source>
        <dbReference type="EMBL" id="GKX28637.1"/>
    </source>
</evidence>
<dbReference type="AlphaFoldDB" id="A0A9W6DEN4"/>
<keyword evidence="1" id="KW-0472">Membrane</keyword>
<keyword evidence="1" id="KW-1133">Transmembrane helix</keyword>
<dbReference type="EMBL" id="BRLB01000001">
    <property type="protein sequence ID" value="GKX28637.1"/>
    <property type="molecule type" value="Genomic_DNA"/>
</dbReference>
<protein>
    <submittedName>
        <fullName evidence="2">Uncharacterized protein</fullName>
    </submittedName>
</protein>
<dbReference type="Proteomes" id="UP001144256">
    <property type="component" value="Unassembled WGS sequence"/>
</dbReference>
<proteinExistence type="predicted"/>
<evidence type="ECO:0000256" key="1">
    <source>
        <dbReference type="SAM" id="Phobius"/>
    </source>
</evidence>
<evidence type="ECO:0000313" key="3">
    <source>
        <dbReference type="Proteomes" id="UP001144256"/>
    </source>
</evidence>
<keyword evidence="1" id="KW-0812">Transmembrane</keyword>
<keyword evidence="3" id="KW-1185">Reference proteome</keyword>